<accession>A0A9Y4KF76</accession>
<dbReference type="InterPro" id="IPR003604">
    <property type="entry name" value="Matrin/U1-like-C_Znf_C2H2"/>
</dbReference>
<dbReference type="GeneID" id="103363052"/>
<evidence type="ECO:0000256" key="2">
    <source>
        <dbReference type="ARBA" id="ARBA00022723"/>
    </source>
</evidence>
<dbReference type="Gene3D" id="3.30.160.60">
    <property type="entry name" value="Classic Zinc Finger"/>
    <property type="match status" value="1"/>
</dbReference>
<dbReference type="GO" id="GO:0005634">
    <property type="term" value="C:nucleus"/>
    <property type="evidence" value="ECO:0007669"/>
    <property type="project" value="UniProtKB-SubCell"/>
</dbReference>
<evidence type="ECO:0000313" key="8">
    <source>
        <dbReference type="Proteomes" id="UP000694891"/>
    </source>
</evidence>
<keyword evidence="3" id="KW-0863">Zinc-finger</keyword>
<gene>
    <name evidence="9" type="primary">LOC103363052</name>
</gene>
<evidence type="ECO:0000256" key="6">
    <source>
        <dbReference type="SAM" id="MobiDB-lite"/>
    </source>
</evidence>
<dbReference type="GO" id="GO:0003676">
    <property type="term" value="F:nucleic acid binding"/>
    <property type="evidence" value="ECO:0007669"/>
    <property type="project" value="InterPro"/>
</dbReference>
<evidence type="ECO:0000256" key="5">
    <source>
        <dbReference type="ARBA" id="ARBA00023242"/>
    </source>
</evidence>
<name>A0A9Y4KF76_9TELE</name>
<dbReference type="SMART" id="SM00451">
    <property type="entry name" value="ZnF_U1"/>
    <property type="match status" value="1"/>
</dbReference>
<dbReference type="SUPFAM" id="SSF57667">
    <property type="entry name" value="beta-beta-alpha zinc fingers"/>
    <property type="match status" value="1"/>
</dbReference>
<comment type="subcellular location">
    <subcellularLocation>
        <location evidence="1">Nucleus</location>
    </subcellularLocation>
</comment>
<dbReference type="Proteomes" id="UP000694891">
    <property type="component" value="Unplaced"/>
</dbReference>
<proteinExistence type="predicted"/>
<organism evidence="8 9">
    <name type="scientific">Stegastes partitus</name>
    <name type="common">bicolor damselfish</name>
    <dbReference type="NCBI Taxonomy" id="144197"/>
    <lineage>
        <taxon>Eukaryota</taxon>
        <taxon>Metazoa</taxon>
        <taxon>Chordata</taxon>
        <taxon>Craniata</taxon>
        <taxon>Vertebrata</taxon>
        <taxon>Euteleostomi</taxon>
        <taxon>Actinopterygii</taxon>
        <taxon>Neopterygii</taxon>
        <taxon>Teleostei</taxon>
        <taxon>Neoteleostei</taxon>
        <taxon>Acanthomorphata</taxon>
        <taxon>Ovalentaria</taxon>
        <taxon>Pomacentridae</taxon>
        <taxon>Stegastes</taxon>
    </lineage>
</organism>
<sequence>MGPEAKRLRPQSPCSAADFTLPPFSPSSPLGQEFVVPKSGFYCQLCSVFYLNEISAKKLHCSSQRHYDSLQKHYQKLQQKPSSAPTTDPPKL</sequence>
<dbReference type="InterPro" id="IPR036236">
    <property type="entry name" value="Znf_C2H2_sf"/>
</dbReference>
<feature type="compositionally biased region" description="Polar residues" evidence="6">
    <location>
        <begin position="76"/>
        <end position="86"/>
    </location>
</feature>
<evidence type="ECO:0000256" key="3">
    <source>
        <dbReference type="ARBA" id="ARBA00022771"/>
    </source>
</evidence>
<protein>
    <submittedName>
        <fullName evidence="9">Matrin-3-like</fullName>
    </submittedName>
</protein>
<evidence type="ECO:0000256" key="4">
    <source>
        <dbReference type="ARBA" id="ARBA00022833"/>
    </source>
</evidence>
<dbReference type="RefSeq" id="XP_008287871.1">
    <property type="nucleotide sequence ID" value="XM_008289649.1"/>
</dbReference>
<dbReference type="PROSITE" id="PS50171">
    <property type="entry name" value="ZF_MATRIN"/>
    <property type="match status" value="1"/>
</dbReference>
<evidence type="ECO:0000259" key="7">
    <source>
        <dbReference type="PROSITE" id="PS50171"/>
    </source>
</evidence>
<feature type="region of interest" description="Disordered" evidence="6">
    <location>
        <begin position="72"/>
        <end position="92"/>
    </location>
</feature>
<feature type="domain" description="Matrin-type" evidence="7">
    <location>
        <begin position="41"/>
        <end position="72"/>
    </location>
</feature>
<keyword evidence="2" id="KW-0479">Metal-binding</keyword>
<keyword evidence="5" id="KW-0539">Nucleus</keyword>
<evidence type="ECO:0000313" key="9">
    <source>
        <dbReference type="RefSeq" id="XP_008287871.1"/>
    </source>
</evidence>
<keyword evidence="4" id="KW-0862">Zinc</keyword>
<dbReference type="GO" id="GO:0008270">
    <property type="term" value="F:zinc ion binding"/>
    <property type="evidence" value="ECO:0007669"/>
    <property type="project" value="UniProtKB-KW"/>
</dbReference>
<reference evidence="9" key="1">
    <citation type="submission" date="2025-08" db="UniProtKB">
        <authorList>
            <consortium name="RefSeq"/>
        </authorList>
    </citation>
    <scope>IDENTIFICATION</scope>
</reference>
<evidence type="ECO:0000256" key="1">
    <source>
        <dbReference type="ARBA" id="ARBA00004123"/>
    </source>
</evidence>
<dbReference type="InterPro" id="IPR000690">
    <property type="entry name" value="Matrin/U1-C_Znf_C2H2"/>
</dbReference>
<keyword evidence="8" id="KW-1185">Reference proteome</keyword>
<dbReference type="AlphaFoldDB" id="A0A9Y4KF76"/>